<gene>
    <name evidence="1" type="ORF">DBB42_10725</name>
</gene>
<reference evidence="1 2" key="1">
    <citation type="submission" date="2018-04" db="EMBL/GenBank/DDBJ databases">
        <authorList>
            <person name="Go L.Y."/>
            <person name="Mitchell J.A."/>
        </authorList>
    </citation>
    <scope>NUCLEOTIDE SEQUENCE [LARGE SCALE GENOMIC DNA]</scope>
    <source>
        <strain evidence="1 2">KCJK7865</strain>
    </source>
</reference>
<name>A0A2R7ULR6_PSEDL</name>
<proteinExistence type="predicted"/>
<organism evidence="1 2">
    <name type="scientific">Pseudomonas plecoglossicida</name>
    <dbReference type="NCBI Taxonomy" id="70775"/>
    <lineage>
        <taxon>Bacteria</taxon>
        <taxon>Pseudomonadati</taxon>
        <taxon>Pseudomonadota</taxon>
        <taxon>Gammaproteobacteria</taxon>
        <taxon>Pseudomonadales</taxon>
        <taxon>Pseudomonadaceae</taxon>
        <taxon>Pseudomonas</taxon>
    </lineage>
</organism>
<dbReference type="EMBL" id="QANO01000103">
    <property type="protein sequence ID" value="PTU52275.1"/>
    <property type="molecule type" value="Genomic_DNA"/>
</dbReference>
<dbReference type="Proteomes" id="UP000244874">
    <property type="component" value="Unassembled WGS sequence"/>
</dbReference>
<protein>
    <submittedName>
        <fullName evidence="1">Uncharacterized protein</fullName>
    </submittedName>
</protein>
<sequence length="86" mass="9290">MPRHGRRKWWVGRCGSGVRHLSPDLASSRVNPLPQGPHCSQGLCRTCGSGFTREEAGPAEALLFRLPGRAVPADQVGQLCAPSFRP</sequence>
<accession>A0A2R7ULR6</accession>
<evidence type="ECO:0000313" key="1">
    <source>
        <dbReference type="EMBL" id="PTU52275.1"/>
    </source>
</evidence>
<comment type="caution">
    <text evidence="1">The sequence shown here is derived from an EMBL/GenBank/DDBJ whole genome shotgun (WGS) entry which is preliminary data.</text>
</comment>
<dbReference type="AlphaFoldDB" id="A0A2R7ULR6"/>
<evidence type="ECO:0000313" key="2">
    <source>
        <dbReference type="Proteomes" id="UP000244874"/>
    </source>
</evidence>